<dbReference type="Gene3D" id="1.10.4080.10">
    <property type="entry name" value="ADP-ribosylation/Crystallin J1"/>
    <property type="match status" value="1"/>
</dbReference>
<gene>
    <name evidence="2" type="ORF">RFH988_LOCUS19199</name>
</gene>
<organism evidence="2 3">
    <name type="scientific">Rotaria sordida</name>
    <dbReference type="NCBI Taxonomy" id="392033"/>
    <lineage>
        <taxon>Eukaryota</taxon>
        <taxon>Metazoa</taxon>
        <taxon>Spiralia</taxon>
        <taxon>Gnathifera</taxon>
        <taxon>Rotifera</taxon>
        <taxon>Eurotatoria</taxon>
        <taxon>Bdelloidea</taxon>
        <taxon>Philodinida</taxon>
        <taxon>Philodinidae</taxon>
        <taxon>Rotaria</taxon>
    </lineage>
</organism>
<accession>A0A814NYQ6</accession>
<feature type="compositionally biased region" description="Basic and acidic residues" evidence="1">
    <location>
        <begin position="1"/>
        <end position="10"/>
    </location>
</feature>
<dbReference type="InterPro" id="IPR036705">
    <property type="entry name" value="Ribosyl_crysJ1_sf"/>
</dbReference>
<evidence type="ECO:0000256" key="1">
    <source>
        <dbReference type="SAM" id="MobiDB-lite"/>
    </source>
</evidence>
<feature type="compositionally biased region" description="Polar residues" evidence="1">
    <location>
        <begin position="99"/>
        <end position="120"/>
    </location>
</feature>
<dbReference type="Proteomes" id="UP000663882">
    <property type="component" value="Unassembled WGS sequence"/>
</dbReference>
<comment type="caution">
    <text evidence="2">The sequence shown here is derived from an EMBL/GenBank/DDBJ whole genome shotgun (WGS) entry which is preliminary data.</text>
</comment>
<protein>
    <submittedName>
        <fullName evidence="2">Uncharacterized protein</fullName>
    </submittedName>
</protein>
<evidence type="ECO:0000313" key="2">
    <source>
        <dbReference type="EMBL" id="CAF1098831.1"/>
    </source>
</evidence>
<feature type="region of interest" description="Disordered" evidence="1">
    <location>
        <begin position="1"/>
        <end position="120"/>
    </location>
</feature>
<dbReference type="EMBL" id="CAJNOO010001116">
    <property type="protein sequence ID" value="CAF1098831.1"/>
    <property type="molecule type" value="Genomic_DNA"/>
</dbReference>
<feature type="compositionally biased region" description="Polar residues" evidence="1">
    <location>
        <begin position="70"/>
        <end position="81"/>
    </location>
</feature>
<name>A0A814NYQ6_9BILA</name>
<dbReference type="SUPFAM" id="SSF101478">
    <property type="entry name" value="ADP-ribosylglycohydrolase"/>
    <property type="match status" value="1"/>
</dbReference>
<feature type="compositionally biased region" description="Basic and acidic residues" evidence="1">
    <location>
        <begin position="25"/>
        <end position="40"/>
    </location>
</feature>
<dbReference type="AlphaFoldDB" id="A0A814NYQ6"/>
<evidence type="ECO:0000313" key="3">
    <source>
        <dbReference type="Proteomes" id="UP000663882"/>
    </source>
</evidence>
<proteinExistence type="predicted"/>
<reference evidence="2" key="1">
    <citation type="submission" date="2021-02" db="EMBL/GenBank/DDBJ databases">
        <authorList>
            <person name="Nowell W R."/>
        </authorList>
    </citation>
    <scope>NUCLEOTIDE SEQUENCE</scope>
</reference>
<dbReference type="OrthoDB" id="10046845at2759"/>
<sequence length="748" mass="87749">MSNETEDNKSNMKSSFYPEHVLNNKSRDNENDSIKNDKKKSNSLNNFRVDNNSNETEIKSPISSHRNDTNKLNNDKQLSFHSSSNEEETIFNNNSNSSFHLNQQDNKSNPEFISSQDKQNQVKLTEDFDHLSIDEQHSHRPNIDTQYIDSGRIPVSLILKEENIDENNSEYFQYDNSNNDHPSCQFCADKKWLNIQWRQTDTNTNDQHIDTNQIKKPNELENEMEDPFGKIDQLLLDRIQGSIIGMALGDALGAHVEFRPYEYMKNNPVRDLEGGGTWGLQKGQEYKMELSNELCIPNRCLIESTNKCNCSQEKISIYHLKEDSDQCKDESLCIKNDIDQVSDRLNKFQINETKFVKNLEEWRNQAHEIINKYCKLKYDQYIEIIKEEINQSEEFVYSLTWDCDASKDYIDWVKYRIQSINQQLDQFKEFNSKYSPLKIDNSIIDIPDGISHIEKNLSPLKDLFSSSSTNCQTSYILSSSNIIKNQSENESRFYLKSAKQSIKFQYDNWYSLSINETYLLLSEKSNLYLIDKSLKIVKKKSFFQIGIKDICWSKILSRFILISPINIYTLDEKLTSLELSSINLINNYRWEHGTCSDRSLFISTFGEYPFIIEYYLLPSIQLNRRWQTSFICQHNQIINDIKSNYLYLGLIIHNDIINKSRLELRSIESFQSIYSIYLGQGWSYRCSPYNNSDWIVVDGYNNRFLKISNSGIIDKTIFYPTKPFNIVDWGQDKIAIRTSEHLYIHDCQ</sequence>